<comment type="function">
    <text evidence="9 12">Part of the Sec protein translocase complex. Interacts with the SecYEG preprotein conducting channel. SecDF uses the proton motive force (PMF) to complete protein translocation after the ATP-dependent function of SecA.</text>
</comment>
<dbReference type="PANTHER" id="PTHR30081">
    <property type="entry name" value="PROTEIN-EXPORT MEMBRANE PROTEIN SEC"/>
    <property type="match status" value="1"/>
</dbReference>
<feature type="transmembrane region" description="Helical" evidence="12">
    <location>
        <begin position="689"/>
        <end position="707"/>
    </location>
</feature>
<feature type="transmembrane region" description="Helical" evidence="12">
    <location>
        <begin position="272"/>
        <end position="290"/>
    </location>
</feature>
<comment type="subunit">
    <text evidence="13">Forms a complex with SecD. Part of the essential Sec protein translocation apparatus which comprises SecA, SecYEG and auxiliary proteins SecDF. Other proteins may also be involved.</text>
</comment>
<feature type="domain" description="Protein export membrane protein SecD/SecF C-terminal" evidence="14">
    <location>
        <begin position="250"/>
        <end position="418"/>
    </location>
</feature>
<dbReference type="InterPro" id="IPR022645">
    <property type="entry name" value="SecD/SecF_bac"/>
</dbReference>
<evidence type="ECO:0000256" key="1">
    <source>
        <dbReference type="ARBA" id="ARBA00004651"/>
    </source>
</evidence>
<accession>A0A0A5ICH5</accession>
<evidence type="ECO:0000256" key="4">
    <source>
        <dbReference type="ARBA" id="ARBA00022692"/>
    </source>
</evidence>
<evidence type="ECO:0000256" key="12">
    <source>
        <dbReference type="HAMAP-Rule" id="MF_01463"/>
    </source>
</evidence>
<dbReference type="NCBIfam" id="TIGR00916">
    <property type="entry name" value="2A0604s01"/>
    <property type="match status" value="2"/>
</dbReference>
<keyword evidence="2 12" id="KW-0813">Transport</keyword>
<feature type="transmembrane region" description="Helical" evidence="12">
    <location>
        <begin position="468"/>
        <end position="488"/>
    </location>
</feature>
<evidence type="ECO:0000256" key="6">
    <source>
        <dbReference type="ARBA" id="ARBA00022989"/>
    </source>
</evidence>
<feature type="transmembrane region" description="Helical" evidence="12">
    <location>
        <begin position="321"/>
        <end position="345"/>
    </location>
</feature>
<dbReference type="NCBIfam" id="NF009581">
    <property type="entry name" value="PRK13024.1-1"/>
    <property type="match status" value="1"/>
</dbReference>
<dbReference type="eggNOG" id="COG0341">
    <property type="taxonomic scope" value="Bacteria"/>
</dbReference>
<evidence type="ECO:0000256" key="10">
    <source>
        <dbReference type="ARBA" id="ARBA00060856"/>
    </source>
</evidence>
<dbReference type="eggNOG" id="COG0342">
    <property type="taxonomic scope" value="Bacteria"/>
</dbReference>
<evidence type="ECO:0000256" key="8">
    <source>
        <dbReference type="ARBA" id="ARBA00023136"/>
    </source>
</evidence>
<dbReference type="GO" id="GO:0015450">
    <property type="term" value="F:protein-transporting ATPase activity"/>
    <property type="evidence" value="ECO:0007669"/>
    <property type="project" value="InterPro"/>
</dbReference>
<dbReference type="EMBL" id="AVPE01000002">
    <property type="protein sequence ID" value="KGX93512.1"/>
    <property type="molecule type" value="Genomic_DNA"/>
</dbReference>
<feature type="transmembrane region" description="Helical" evidence="12">
    <location>
        <begin position="633"/>
        <end position="654"/>
    </location>
</feature>
<comment type="similarity">
    <text evidence="12">Belongs to the SecD/SecF family. SecD subfamily.</text>
</comment>
<dbReference type="Proteomes" id="UP000030528">
    <property type="component" value="Unassembled WGS sequence"/>
</dbReference>
<evidence type="ECO:0000256" key="3">
    <source>
        <dbReference type="ARBA" id="ARBA00022475"/>
    </source>
</evidence>
<dbReference type="GO" id="GO:0006605">
    <property type="term" value="P:protein targeting"/>
    <property type="evidence" value="ECO:0007669"/>
    <property type="project" value="UniProtKB-UniRule"/>
</dbReference>
<keyword evidence="17" id="KW-1185">Reference proteome</keyword>
<evidence type="ECO:0000259" key="15">
    <source>
        <dbReference type="Pfam" id="PF21760"/>
    </source>
</evidence>
<dbReference type="RefSeq" id="WP_026802091.1">
    <property type="nucleotide sequence ID" value="NZ_AVPE01000002.1"/>
</dbReference>
<keyword evidence="6 12" id="KW-1133">Transmembrane helix</keyword>
<feature type="domain" description="Protein export membrane protein SecD/SecF C-terminal" evidence="14">
    <location>
        <begin position="563"/>
        <end position="740"/>
    </location>
</feature>
<comment type="similarity">
    <text evidence="11">In the N-terminal section; belongs to the SecD/SecF family. SecD subfamily.</text>
</comment>
<sequence length="762" mass="83169">MVKRGRIVAFFLLVLLIAGSIGTTIQSVTKDTRLGLDLQGGFEILYEVTPLEESSGGEDDGVNRETLEATVQALRQRVDVLGISETSINIEGEDRIRVKLAGIEDQDKARELLSTSATLSFRDVNDEERLSGNAVVDGSAKQDFHPDTKEPIVSVRLESAEKFGQLTSEIKDMQNPDTPYPDNKLVIWLDYEEGDSYAEEVTKEDPKYISDPSVTETLRTSNVMITGSPFTIDEAKELADILNAGALPVKMEEIYSNSVGAQFGEKALDKTITAGFIGIGVILIFMMAYYRLPGVVAAITLSLYIFLILVVFNALQGVLTLPGIAALVLGVGMAVDANIITYERIKEELKAGKSILSAYRSGNNRSLATILDANITTLIAAIVLFSFGTSSVKGFATMLIMSILLSFITAVYGSRLLLGLWVKSRALNKKPGLFGLKASQIQNIEDGEEVEPLVFGRSFDFVKHRKKFFSISIGLVLAGVIAISTLGLNVGIDFTSGSRIEVLSDGSITTEKVQSIYEELELEPESIVLSGDNDDIAVARFDTNLDQGTIEKVNQAFEDELGNRPKVSTVSPIVGQELVENAIYAVAIASVGIIIYVTLRFEIYYALTAIIALLHDAFFIVALFSVTRVEFDITIIAAILTIVGYSVNDTIVTFDRIRENVRAKKRVKSFEELAQIVNRSLMQTLGRSINTVLTVVFAALALLLFGANSITNFSFALVVGLAAGTYSSMFIAAQLWLVWRGRNLDKKPIIYKEKKQTGGPQV</sequence>
<dbReference type="Gene3D" id="1.20.1640.10">
    <property type="entry name" value="Multidrug efflux transporter AcrB transmembrane domain"/>
    <property type="match status" value="2"/>
</dbReference>
<dbReference type="InterPro" id="IPR055344">
    <property type="entry name" value="SecD_SecF_C_bact"/>
</dbReference>
<dbReference type="Pfam" id="PF07549">
    <property type="entry name" value="Sec_GG"/>
    <property type="match status" value="1"/>
</dbReference>
<evidence type="ECO:0000256" key="9">
    <source>
        <dbReference type="ARBA" id="ARBA00059018"/>
    </source>
</evidence>
<comment type="caution">
    <text evidence="12">Lacks conserved residue(s) required for the propagation of feature annotation.</text>
</comment>
<evidence type="ECO:0000259" key="14">
    <source>
        <dbReference type="Pfam" id="PF02355"/>
    </source>
</evidence>
<dbReference type="GO" id="GO:0005886">
    <property type="term" value="C:plasma membrane"/>
    <property type="evidence" value="ECO:0007669"/>
    <property type="project" value="UniProtKB-SubCell"/>
</dbReference>
<evidence type="ECO:0000256" key="7">
    <source>
        <dbReference type="ARBA" id="ARBA00023010"/>
    </source>
</evidence>
<gene>
    <name evidence="12" type="primary">secD</name>
    <name evidence="13" type="synonym">secF</name>
    <name evidence="16" type="ORF">N781_10790</name>
</gene>
<dbReference type="GO" id="GO:0043952">
    <property type="term" value="P:protein transport by the Sec complex"/>
    <property type="evidence" value="ECO:0007669"/>
    <property type="project" value="UniProtKB-UniRule"/>
</dbReference>
<evidence type="ECO:0000256" key="13">
    <source>
        <dbReference type="HAMAP-Rule" id="MF_01464"/>
    </source>
</evidence>
<dbReference type="Gene3D" id="3.30.70.3220">
    <property type="match status" value="1"/>
</dbReference>
<dbReference type="PRINTS" id="PR01755">
    <property type="entry name" value="SECFTRNLCASE"/>
</dbReference>
<dbReference type="NCBIfam" id="TIGR00966">
    <property type="entry name" value="transloc_SecF"/>
    <property type="match status" value="1"/>
</dbReference>
<evidence type="ECO:0000256" key="2">
    <source>
        <dbReference type="ARBA" id="ARBA00022448"/>
    </source>
</evidence>
<feature type="domain" description="Protein translocase subunit SecDF P1" evidence="15">
    <location>
        <begin position="68"/>
        <end position="126"/>
    </location>
</feature>
<dbReference type="NCBIfam" id="TIGR01129">
    <property type="entry name" value="secD"/>
    <property type="match status" value="1"/>
</dbReference>
<dbReference type="InterPro" id="IPR048634">
    <property type="entry name" value="SecD_SecF_C"/>
</dbReference>
<feature type="transmembrane region" description="Helical" evidence="12">
    <location>
        <begin position="366"/>
        <end position="387"/>
    </location>
</feature>
<dbReference type="FunFam" id="1.20.1640.10:FF:000024">
    <property type="entry name" value="Multifunctional fusion protein"/>
    <property type="match status" value="1"/>
</dbReference>
<evidence type="ECO:0000313" key="17">
    <source>
        <dbReference type="Proteomes" id="UP000030528"/>
    </source>
</evidence>
<reference evidence="16 17" key="1">
    <citation type="submission" date="2013-08" db="EMBL/GenBank/DDBJ databases">
        <authorList>
            <person name="Huang J."/>
            <person name="Wang G."/>
        </authorList>
    </citation>
    <scope>NUCLEOTIDE SEQUENCE [LARGE SCALE GENOMIC DNA]</scope>
    <source>
        <strain evidence="16 17">JSM 076056</strain>
    </source>
</reference>
<dbReference type="Pfam" id="PF21760">
    <property type="entry name" value="SecD_1st"/>
    <property type="match status" value="1"/>
</dbReference>
<feature type="transmembrane region" description="Helical" evidence="12">
    <location>
        <begin position="582"/>
        <end position="599"/>
    </location>
</feature>
<dbReference type="Pfam" id="PF02355">
    <property type="entry name" value="SecD_SecF_C"/>
    <property type="match status" value="2"/>
</dbReference>
<proteinExistence type="inferred from homology"/>
<comment type="subcellular location">
    <subcellularLocation>
        <location evidence="1 12">Cell membrane</location>
        <topology evidence="1 12">Multi-pass membrane protein</topology>
    </subcellularLocation>
</comment>
<dbReference type="HAMAP" id="MF_01463_B">
    <property type="entry name" value="SecD_B"/>
    <property type="match status" value="1"/>
</dbReference>
<comment type="caution">
    <text evidence="16">The sequence shown here is derived from an EMBL/GenBank/DDBJ whole genome shotgun (WGS) entry which is preliminary data.</text>
</comment>
<organism evidence="16 17">
    <name type="scientific">Pontibacillus halophilus JSM 076056 = DSM 19796</name>
    <dbReference type="NCBI Taxonomy" id="1385510"/>
    <lineage>
        <taxon>Bacteria</taxon>
        <taxon>Bacillati</taxon>
        <taxon>Bacillota</taxon>
        <taxon>Bacilli</taxon>
        <taxon>Bacillales</taxon>
        <taxon>Bacillaceae</taxon>
        <taxon>Pontibacillus</taxon>
    </lineage>
</organism>
<keyword evidence="7 12" id="KW-0811">Translocation</keyword>
<dbReference type="InterPro" id="IPR005665">
    <property type="entry name" value="SecF_bac"/>
</dbReference>
<keyword evidence="8 12" id="KW-0472">Membrane</keyword>
<feature type="transmembrane region" description="Helical" evidence="12">
    <location>
        <begin position="606"/>
        <end position="627"/>
    </location>
</feature>
<evidence type="ECO:0000256" key="11">
    <source>
        <dbReference type="ARBA" id="ARBA00061053"/>
    </source>
</evidence>
<dbReference type="OrthoDB" id="9805019at2"/>
<keyword evidence="3 12" id="KW-1003">Cell membrane</keyword>
<feature type="transmembrane region" description="Helical" evidence="12">
    <location>
        <begin position="295"/>
        <end position="315"/>
    </location>
</feature>
<dbReference type="InterPro" id="IPR005791">
    <property type="entry name" value="SecD"/>
</dbReference>
<dbReference type="InterPro" id="IPR022813">
    <property type="entry name" value="SecD/SecF_arch_bac"/>
</dbReference>
<protein>
    <recommendedName>
        <fullName evidence="12 13">Multifunctional fusion protein</fullName>
    </recommendedName>
    <domain>
        <recommendedName>
            <fullName evidence="12">Protein translocase subunit SecD</fullName>
        </recommendedName>
    </domain>
    <domain>
        <recommendedName>
            <fullName evidence="13">Protein-export membrane protein SecF</fullName>
        </recommendedName>
    </domain>
</protein>
<dbReference type="HAMAP" id="MF_01464_B">
    <property type="entry name" value="SecF_B"/>
    <property type="match status" value="1"/>
</dbReference>
<dbReference type="GO" id="GO:0065002">
    <property type="term" value="P:intracellular protein transmembrane transport"/>
    <property type="evidence" value="ECO:0007669"/>
    <property type="project" value="UniProtKB-UniRule"/>
</dbReference>
<feature type="transmembrane region" description="Helical" evidence="12">
    <location>
        <begin position="713"/>
        <end position="739"/>
    </location>
</feature>
<dbReference type="AlphaFoldDB" id="A0A0A5ICH5"/>
<dbReference type="SUPFAM" id="SSF82866">
    <property type="entry name" value="Multidrug efflux transporter AcrB transmembrane domain"/>
    <property type="match status" value="2"/>
</dbReference>
<dbReference type="InterPro" id="IPR048631">
    <property type="entry name" value="SecD_1st"/>
</dbReference>
<feature type="transmembrane region" description="Helical" evidence="12">
    <location>
        <begin position="399"/>
        <end position="422"/>
    </location>
</feature>
<keyword evidence="4 12" id="KW-0812">Transmembrane</keyword>
<dbReference type="InterPro" id="IPR022646">
    <property type="entry name" value="SecD/SecF_CS"/>
</dbReference>
<evidence type="ECO:0000313" key="16">
    <source>
        <dbReference type="EMBL" id="KGX93512.1"/>
    </source>
</evidence>
<keyword evidence="5 12" id="KW-0653">Protein transport</keyword>
<comment type="subunit">
    <text evidence="12">Forms a complex with SecF. Part of the essential Sec protein translocation apparatus which comprises SecA, SecYEG and auxiliary proteins SecDF. Other proteins may also be involved.</text>
</comment>
<comment type="similarity">
    <text evidence="13">Belongs to the SecD/SecF family. SecF subfamily.</text>
</comment>
<dbReference type="STRING" id="1385510.GCA_000425205_01068"/>
<dbReference type="FunFam" id="1.20.1640.10:FF:000004">
    <property type="entry name" value="Protein translocase subunit SecD"/>
    <property type="match status" value="1"/>
</dbReference>
<evidence type="ECO:0000256" key="5">
    <source>
        <dbReference type="ARBA" id="ARBA00022927"/>
    </source>
</evidence>
<dbReference type="PANTHER" id="PTHR30081:SF1">
    <property type="entry name" value="PROTEIN TRANSLOCASE SUBUNIT SECD"/>
    <property type="match status" value="1"/>
</dbReference>
<name>A0A0A5ICH5_9BACI</name>
<comment type="similarity">
    <text evidence="10">In the C-terminal section; belongs to the SecD/SecF family. SecF subfamily.</text>
</comment>